<dbReference type="InterPro" id="IPR002155">
    <property type="entry name" value="Thiolase"/>
</dbReference>
<dbReference type="InterPro" id="IPR016039">
    <property type="entry name" value="Thiolase-like"/>
</dbReference>
<dbReference type="InterPro" id="IPR020617">
    <property type="entry name" value="Thiolase_C"/>
</dbReference>
<dbReference type="SUPFAM" id="SSF53901">
    <property type="entry name" value="Thiolase-like"/>
    <property type="match status" value="2"/>
</dbReference>
<evidence type="ECO:0000256" key="4">
    <source>
        <dbReference type="PIRSR" id="PIRSR000429-1"/>
    </source>
</evidence>
<dbReference type="Pfam" id="PF02803">
    <property type="entry name" value="Thiolase_C"/>
    <property type="match status" value="1"/>
</dbReference>
<dbReference type="InterPro" id="IPR020616">
    <property type="entry name" value="Thiolase_N"/>
</dbReference>
<feature type="active site" description="Proton acceptor" evidence="4">
    <location>
        <position position="371"/>
    </location>
</feature>
<dbReference type="EMBL" id="JADJZA010000001">
    <property type="protein sequence ID" value="MBK9296341.1"/>
    <property type="molecule type" value="Genomic_DNA"/>
</dbReference>
<name>A0A936NB03_9ACTN</name>
<comment type="caution">
    <text evidence="8">The sequence shown here is derived from an EMBL/GenBank/DDBJ whole genome shotgun (WGS) entry which is preliminary data.</text>
</comment>
<dbReference type="PANTHER" id="PTHR18919">
    <property type="entry name" value="ACETYL-COA C-ACYLTRANSFERASE"/>
    <property type="match status" value="1"/>
</dbReference>
<evidence type="ECO:0000256" key="3">
    <source>
        <dbReference type="ARBA" id="ARBA00023315"/>
    </source>
</evidence>
<feature type="active site" description="Proton acceptor" evidence="4">
    <location>
        <position position="341"/>
    </location>
</feature>
<keyword evidence="2 5" id="KW-0808">Transferase</keyword>
<feature type="domain" description="Thiolase C-terminal" evidence="7">
    <location>
        <begin position="262"/>
        <end position="384"/>
    </location>
</feature>
<evidence type="ECO:0000313" key="9">
    <source>
        <dbReference type="Proteomes" id="UP000727993"/>
    </source>
</evidence>
<feature type="domain" description="Thiolase N-terminal" evidence="6">
    <location>
        <begin position="4"/>
        <end position="255"/>
    </location>
</feature>
<evidence type="ECO:0000256" key="1">
    <source>
        <dbReference type="ARBA" id="ARBA00010982"/>
    </source>
</evidence>
<proteinExistence type="inferred from homology"/>
<protein>
    <submittedName>
        <fullName evidence="8">Thiolase family protein</fullName>
    </submittedName>
</protein>
<dbReference type="PIRSF" id="PIRSF000429">
    <property type="entry name" value="Ac-CoA_Ac_transf"/>
    <property type="match status" value="1"/>
</dbReference>
<dbReference type="Proteomes" id="UP000727993">
    <property type="component" value="Unassembled WGS sequence"/>
</dbReference>
<organism evidence="8 9">
    <name type="scientific">Candidatus Neomicrothrix subdominans</name>
    <dbReference type="NCBI Taxonomy" id="2954438"/>
    <lineage>
        <taxon>Bacteria</taxon>
        <taxon>Bacillati</taxon>
        <taxon>Actinomycetota</taxon>
        <taxon>Acidimicrobiia</taxon>
        <taxon>Acidimicrobiales</taxon>
        <taxon>Microthrixaceae</taxon>
        <taxon>Candidatus Neomicrothrix</taxon>
    </lineage>
</organism>
<sequence length="385" mass="39495">MADVVIASAVRTPIATAYKGSLVGTSALELSQVAVGAALERSGVPGEAIEDLVMGESMQGGGNIARYTAIELGLDNVPGAAIQRWCASGMSAVNYLAANIAAGMVECGIAGGVESMSTAPATMKPGPDGVQAPWFPAAHPETDITPAMNMAMTVGENTARIAGVTREQADEWAFHSHQRAIAAIDNGYFDAELVSVPLGDGAEFSVDEHPRRTSSLEKLASLPVINPMLEGAIVTPGNSSGLNDAAAAMVLCSREFAESHGLTPLAIVRSWASVADTVERNGLAPTLAVPKALKLAGIGIEDIDAIEINEAFSSMAVASARELGLDDEITNQVGSGCSLGHPVACTGARMLVTMAHQLARTDKQWGVATMCAAGGMGAATVIERV</sequence>
<dbReference type="InterPro" id="IPR020610">
    <property type="entry name" value="Thiolase_AS"/>
</dbReference>
<dbReference type="GO" id="GO:0016747">
    <property type="term" value="F:acyltransferase activity, transferring groups other than amino-acyl groups"/>
    <property type="evidence" value="ECO:0007669"/>
    <property type="project" value="InterPro"/>
</dbReference>
<dbReference type="AlphaFoldDB" id="A0A936NB03"/>
<evidence type="ECO:0000256" key="5">
    <source>
        <dbReference type="RuleBase" id="RU003557"/>
    </source>
</evidence>
<dbReference type="PANTHER" id="PTHR18919:SF134">
    <property type="entry name" value="BETA-KETOACYL COA THIOLASE FADA3-RELATED"/>
    <property type="match status" value="1"/>
</dbReference>
<dbReference type="Pfam" id="PF00108">
    <property type="entry name" value="Thiolase_N"/>
    <property type="match status" value="1"/>
</dbReference>
<gene>
    <name evidence="8" type="ORF">IPN02_05640</name>
</gene>
<reference evidence="8 9" key="1">
    <citation type="submission" date="2020-10" db="EMBL/GenBank/DDBJ databases">
        <title>Connecting structure to function with the recovery of over 1000 high-quality activated sludge metagenome-assembled genomes encoding full-length rRNA genes using long-read sequencing.</title>
        <authorList>
            <person name="Singleton C.M."/>
            <person name="Petriglieri F."/>
            <person name="Kristensen J.M."/>
            <person name="Kirkegaard R.H."/>
            <person name="Michaelsen T.Y."/>
            <person name="Andersen M.H."/>
            <person name="Karst S.M."/>
            <person name="Dueholm M.S."/>
            <person name="Nielsen P.H."/>
            <person name="Albertsen M."/>
        </authorList>
    </citation>
    <scope>NUCLEOTIDE SEQUENCE [LARGE SCALE GENOMIC DNA]</scope>
    <source>
        <strain evidence="8">Lyne_18-Q3-R50-59_MAXAC.006</strain>
    </source>
</reference>
<dbReference type="NCBIfam" id="TIGR01930">
    <property type="entry name" value="AcCoA-C-Actrans"/>
    <property type="match status" value="1"/>
</dbReference>
<evidence type="ECO:0000256" key="2">
    <source>
        <dbReference type="ARBA" id="ARBA00022679"/>
    </source>
</evidence>
<evidence type="ECO:0000313" key="8">
    <source>
        <dbReference type="EMBL" id="MBK9296341.1"/>
    </source>
</evidence>
<evidence type="ECO:0000259" key="6">
    <source>
        <dbReference type="Pfam" id="PF00108"/>
    </source>
</evidence>
<dbReference type="PROSITE" id="PS00099">
    <property type="entry name" value="THIOLASE_3"/>
    <property type="match status" value="1"/>
</dbReference>
<dbReference type="Gene3D" id="3.40.47.10">
    <property type="match status" value="1"/>
</dbReference>
<keyword evidence="3 5" id="KW-0012">Acyltransferase</keyword>
<feature type="active site" description="Acyl-thioester intermediate" evidence="4">
    <location>
        <position position="86"/>
    </location>
</feature>
<evidence type="ECO:0000259" key="7">
    <source>
        <dbReference type="Pfam" id="PF02803"/>
    </source>
</evidence>
<comment type="similarity">
    <text evidence="1 5">Belongs to the thiolase-like superfamily. Thiolase family.</text>
</comment>
<accession>A0A936NB03</accession>
<dbReference type="CDD" id="cd00751">
    <property type="entry name" value="thiolase"/>
    <property type="match status" value="1"/>
</dbReference>